<feature type="transmembrane region" description="Helical" evidence="6">
    <location>
        <begin position="119"/>
        <end position="135"/>
    </location>
</feature>
<dbReference type="GO" id="GO:0015105">
    <property type="term" value="F:arsenite transmembrane transporter activity"/>
    <property type="evidence" value="ECO:0007669"/>
    <property type="project" value="InterPro"/>
</dbReference>
<evidence type="ECO:0000256" key="3">
    <source>
        <dbReference type="ARBA" id="ARBA00022692"/>
    </source>
</evidence>
<gene>
    <name evidence="7" type="ordered locus">PTO0083</name>
</gene>
<dbReference type="NCBIfam" id="TIGR00935">
    <property type="entry name" value="2a45"/>
    <property type="match status" value="1"/>
</dbReference>
<name>Q6L2Y3_PICTO</name>
<organism evidence="7 8">
    <name type="scientific">Picrophilus torridus (strain ATCC 700027 / DSM 9790 / JCM 10055 / NBRC 100828 / KAW 2/3)</name>
    <dbReference type="NCBI Taxonomy" id="1122961"/>
    <lineage>
        <taxon>Archaea</taxon>
        <taxon>Methanobacteriati</taxon>
        <taxon>Thermoplasmatota</taxon>
        <taxon>Thermoplasmata</taxon>
        <taxon>Thermoplasmatales</taxon>
        <taxon>Picrophilaceae</taxon>
        <taxon>Picrophilus</taxon>
    </lineage>
</organism>
<dbReference type="NCBIfam" id="NF011980">
    <property type="entry name" value="PRK15445.1"/>
    <property type="match status" value="1"/>
</dbReference>
<dbReference type="PaxDb" id="263820-PTO0083"/>
<dbReference type="OrthoDB" id="19068at2157"/>
<evidence type="ECO:0000256" key="1">
    <source>
        <dbReference type="ARBA" id="ARBA00004651"/>
    </source>
</evidence>
<proteinExistence type="predicted"/>
<dbReference type="PRINTS" id="PR00758">
    <property type="entry name" value="ARSENICPUMP"/>
</dbReference>
<evidence type="ECO:0000256" key="5">
    <source>
        <dbReference type="ARBA" id="ARBA00023136"/>
    </source>
</evidence>
<dbReference type="Proteomes" id="UP000000438">
    <property type="component" value="Chromosome"/>
</dbReference>
<evidence type="ECO:0000256" key="2">
    <source>
        <dbReference type="ARBA" id="ARBA00022475"/>
    </source>
</evidence>
<dbReference type="GeneID" id="2845234"/>
<feature type="transmembrane region" description="Helical" evidence="6">
    <location>
        <begin position="249"/>
        <end position="268"/>
    </location>
</feature>
<dbReference type="FunCoup" id="Q6L2Y3">
    <property type="interactions" value="10"/>
</dbReference>
<dbReference type="InterPro" id="IPR000802">
    <property type="entry name" value="Arsenical_pump_ArsB"/>
</dbReference>
<dbReference type="TCDB" id="3.A.4.1.2">
    <property type="family name" value="the arsenite-antimonite (arsab) efflux family"/>
</dbReference>
<feature type="transmembrane region" description="Helical" evidence="6">
    <location>
        <begin position="182"/>
        <end position="204"/>
    </location>
</feature>
<dbReference type="PATRIC" id="fig|263820.9.peg.97"/>
<dbReference type="EMBL" id="AE017261">
    <property type="protein sequence ID" value="AAT42668.1"/>
    <property type="molecule type" value="Genomic_DNA"/>
</dbReference>
<evidence type="ECO:0000313" key="8">
    <source>
        <dbReference type="Proteomes" id="UP000000438"/>
    </source>
</evidence>
<evidence type="ECO:0000313" key="7">
    <source>
        <dbReference type="EMBL" id="AAT42668.1"/>
    </source>
</evidence>
<keyword evidence="3 6" id="KW-0812">Transmembrane</keyword>
<feature type="transmembrane region" description="Helical" evidence="6">
    <location>
        <begin position="318"/>
        <end position="337"/>
    </location>
</feature>
<feature type="transmembrane region" description="Helical" evidence="6">
    <location>
        <begin position="28"/>
        <end position="47"/>
    </location>
</feature>
<dbReference type="PANTHER" id="PTHR43302">
    <property type="entry name" value="TRANSPORTER ARSB-RELATED"/>
    <property type="match status" value="1"/>
</dbReference>
<sequence length="427" mass="47791">MSILLYPGIIIFVITLFLVLKRPRNLGIGYSALIGAAISLIIGVSTLKDVISVWNIVWNATFTFIAVIIISLILDEAGFFEYIAYRIAIMAKGSVLKLFLFIMLLGSVISAIFANDGTALILTPIVYSILLRFNFSENKIIPFIMATGFIADTSSMPFTVSNLVNLVTAGYFNITFLKYSEIMILPDIVSIIASITVVFLFYRMEFSGNYMMPDIDPSKFIKDRLIFKLAVPLIIILMLFYFLSGFFKIPISFIAMPFAVIFYLLARLGKNIDANYIIKIAPWQIVLFSLGMYIIVFGMGRQGLDNIYTYILEVFNNFPPVISYLFSGLFFAFNAAFMNNLPSVMLGNLAISGLNNPGLLMYSNVIGNDIGPKFTPIGSLATLLWLYTLERKNAIKISYKYYMKFGIITALPVLSITLVSLYISLII</sequence>
<accession>Q6L2Y3</accession>
<feature type="transmembrane region" description="Helical" evidence="6">
    <location>
        <begin position="401"/>
        <end position="425"/>
    </location>
</feature>
<protein>
    <submittedName>
        <fullName evidence="7">Arsenical pump membrane protein</fullName>
    </submittedName>
</protein>
<dbReference type="PANTHER" id="PTHR43302:SF5">
    <property type="entry name" value="TRANSPORTER ARSB-RELATED"/>
    <property type="match status" value="1"/>
</dbReference>
<reference evidence="7 8" key="1">
    <citation type="journal article" date="2004" name="Proc. Natl. Acad. Sci. U.S.A.">
        <title>Genome sequence of Picrophilus torridus and its implications for life around pH 0.</title>
        <authorList>
            <person name="Futterer O."/>
            <person name="Angelov A."/>
            <person name="Liesegang H."/>
            <person name="Gottschalk G."/>
            <person name="Schleper C."/>
            <person name="Schepers B."/>
            <person name="Dock C."/>
            <person name="Antranikian G."/>
            <person name="Liebl W."/>
        </authorList>
    </citation>
    <scope>NUCLEOTIDE SEQUENCE [LARGE SCALE GENOMIC DNA]</scope>
    <source>
        <strain evidence="8">ATCC 700027 / DSM 9790 / JCM 10055 / NBRC 100828</strain>
    </source>
</reference>
<keyword evidence="4 6" id="KW-1133">Transmembrane helix</keyword>
<dbReference type="Pfam" id="PF02040">
    <property type="entry name" value="ArsB"/>
    <property type="match status" value="1"/>
</dbReference>
<feature type="transmembrane region" description="Helical" evidence="6">
    <location>
        <begin position="344"/>
        <end position="364"/>
    </location>
</feature>
<dbReference type="InParanoid" id="Q6L2Y3"/>
<evidence type="ECO:0000256" key="6">
    <source>
        <dbReference type="SAM" id="Phobius"/>
    </source>
</evidence>
<dbReference type="RefSeq" id="WP_011176884.1">
    <property type="nucleotide sequence ID" value="NC_005877.1"/>
</dbReference>
<keyword evidence="2" id="KW-1003">Cell membrane</keyword>
<feature type="transmembrane region" description="Helical" evidence="6">
    <location>
        <begin position="225"/>
        <end position="243"/>
    </location>
</feature>
<dbReference type="KEGG" id="pto:PTO0083"/>
<dbReference type="STRING" id="263820.PTO0083"/>
<feature type="transmembrane region" description="Helical" evidence="6">
    <location>
        <begin position="53"/>
        <end position="74"/>
    </location>
</feature>
<feature type="transmembrane region" description="Helical" evidence="6">
    <location>
        <begin position="95"/>
        <end position="113"/>
    </location>
</feature>
<feature type="transmembrane region" description="Helical" evidence="6">
    <location>
        <begin position="280"/>
        <end position="298"/>
    </location>
</feature>
<feature type="transmembrane region" description="Helical" evidence="6">
    <location>
        <begin position="156"/>
        <end position="176"/>
    </location>
</feature>
<comment type="subcellular location">
    <subcellularLocation>
        <location evidence="1">Cell membrane</location>
        <topology evidence="1">Multi-pass membrane protein</topology>
    </subcellularLocation>
</comment>
<feature type="transmembrane region" description="Helical" evidence="6">
    <location>
        <begin position="370"/>
        <end position="389"/>
    </location>
</feature>
<dbReference type="GO" id="GO:0005886">
    <property type="term" value="C:plasma membrane"/>
    <property type="evidence" value="ECO:0007669"/>
    <property type="project" value="UniProtKB-SubCell"/>
</dbReference>
<dbReference type="AlphaFoldDB" id="Q6L2Y3"/>
<dbReference type="eggNOG" id="arCOG00238">
    <property type="taxonomic scope" value="Archaea"/>
</dbReference>
<keyword evidence="5 6" id="KW-0472">Membrane</keyword>
<dbReference type="HOGENOM" id="CLU_043931_1_0_2"/>
<feature type="transmembrane region" description="Helical" evidence="6">
    <location>
        <begin position="6"/>
        <end position="21"/>
    </location>
</feature>
<dbReference type="CDD" id="cd01118">
    <property type="entry name" value="ArsB_permease"/>
    <property type="match status" value="1"/>
</dbReference>
<evidence type="ECO:0000256" key="4">
    <source>
        <dbReference type="ARBA" id="ARBA00022989"/>
    </source>
</evidence>